<keyword evidence="11 14" id="KW-0472">Membrane</keyword>
<keyword evidence="8" id="KW-0249">Electron transport</keyword>
<protein>
    <submittedName>
        <fullName evidence="16">Cytochrome b</fullName>
    </submittedName>
</protein>
<gene>
    <name evidence="16" type="ORF">E2493_17020</name>
</gene>
<dbReference type="GO" id="GO:0009055">
    <property type="term" value="F:electron transfer activity"/>
    <property type="evidence" value="ECO:0007669"/>
    <property type="project" value="InterPro"/>
</dbReference>
<comment type="subcellular location">
    <subcellularLocation>
        <location evidence="2">Cell membrane</location>
        <topology evidence="2">Multi-pass membrane protein</topology>
    </subcellularLocation>
</comment>
<comment type="cofactor">
    <cofactor evidence="1">
        <name>heme b</name>
        <dbReference type="ChEBI" id="CHEBI:60344"/>
    </cofactor>
</comment>
<reference evidence="16 17" key="1">
    <citation type="submission" date="2019-03" db="EMBL/GenBank/DDBJ databases">
        <title>Genome sequence of Sphingomonas sp. 17J27-24.</title>
        <authorList>
            <person name="Kim M."/>
            <person name="Maeng S."/>
            <person name="Sathiyaraj S."/>
        </authorList>
    </citation>
    <scope>NUCLEOTIDE SEQUENCE [LARGE SCALE GENOMIC DNA]</scope>
    <source>
        <strain evidence="16 17">17J27-24</strain>
    </source>
</reference>
<evidence type="ECO:0000256" key="11">
    <source>
        <dbReference type="ARBA" id="ARBA00023136"/>
    </source>
</evidence>
<dbReference type="Proteomes" id="UP000298213">
    <property type="component" value="Unassembled WGS sequence"/>
</dbReference>
<dbReference type="InterPro" id="IPR011577">
    <property type="entry name" value="Cyt_b561_bac/Ni-Hgenase"/>
</dbReference>
<feature type="transmembrane region" description="Helical" evidence="14">
    <location>
        <begin position="54"/>
        <end position="76"/>
    </location>
</feature>
<dbReference type="OrthoDB" id="1247465at2"/>
<evidence type="ECO:0000259" key="15">
    <source>
        <dbReference type="Pfam" id="PF01292"/>
    </source>
</evidence>
<evidence type="ECO:0000256" key="7">
    <source>
        <dbReference type="ARBA" id="ARBA00022723"/>
    </source>
</evidence>
<evidence type="ECO:0000256" key="4">
    <source>
        <dbReference type="ARBA" id="ARBA00022475"/>
    </source>
</evidence>
<dbReference type="RefSeq" id="WP_135089219.1">
    <property type="nucleotide sequence ID" value="NZ_SPDV01000040.1"/>
</dbReference>
<keyword evidence="3" id="KW-0813">Transport</keyword>
<dbReference type="EMBL" id="SPDV01000040">
    <property type="protein sequence ID" value="TFI57056.1"/>
    <property type="molecule type" value="Genomic_DNA"/>
</dbReference>
<comment type="similarity">
    <text evidence="12">Belongs to the cytochrome b561 family.</text>
</comment>
<dbReference type="Pfam" id="PF01292">
    <property type="entry name" value="Ni_hydr_CYTB"/>
    <property type="match status" value="1"/>
</dbReference>
<evidence type="ECO:0000256" key="6">
    <source>
        <dbReference type="ARBA" id="ARBA00022692"/>
    </source>
</evidence>
<keyword evidence="5" id="KW-0349">Heme</keyword>
<feature type="region of interest" description="Disordered" evidence="13">
    <location>
        <begin position="199"/>
        <end position="223"/>
    </location>
</feature>
<dbReference type="InterPro" id="IPR016174">
    <property type="entry name" value="Di-haem_cyt_TM"/>
</dbReference>
<evidence type="ECO:0000256" key="14">
    <source>
        <dbReference type="SAM" id="Phobius"/>
    </source>
</evidence>
<dbReference type="GO" id="GO:0005886">
    <property type="term" value="C:plasma membrane"/>
    <property type="evidence" value="ECO:0007669"/>
    <property type="project" value="UniProtKB-SubCell"/>
</dbReference>
<evidence type="ECO:0000256" key="9">
    <source>
        <dbReference type="ARBA" id="ARBA00022989"/>
    </source>
</evidence>
<organism evidence="16 17">
    <name type="scientific">Sphingomonas parva</name>
    <dbReference type="NCBI Taxonomy" id="2555898"/>
    <lineage>
        <taxon>Bacteria</taxon>
        <taxon>Pseudomonadati</taxon>
        <taxon>Pseudomonadota</taxon>
        <taxon>Alphaproteobacteria</taxon>
        <taxon>Sphingomonadales</taxon>
        <taxon>Sphingomonadaceae</taxon>
        <taxon>Sphingomonas</taxon>
    </lineage>
</organism>
<keyword evidence="10" id="KW-0408">Iron</keyword>
<evidence type="ECO:0000256" key="5">
    <source>
        <dbReference type="ARBA" id="ARBA00022617"/>
    </source>
</evidence>
<keyword evidence="6 14" id="KW-0812">Transmembrane</keyword>
<dbReference type="InterPro" id="IPR052168">
    <property type="entry name" value="Cytochrome_b561_oxidase"/>
</dbReference>
<evidence type="ECO:0000256" key="2">
    <source>
        <dbReference type="ARBA" id="ARBA00004651"/>
    </source>
</evidence>
<accession>A0A4Y8ZRL4</accession>
<sequence length="223" mass="25012">MINALRRWARTHTEEGRYSPVGIAFHWVMAFLVLFQLGWGFYIGFMGVGGDKIAAYQVHSAVGLPILLLSIGRLGWRMLIPGPHNDADEQGWQTTVAHVIHYLFYLAFFGLPLSGWVMWSSVAEPGPLHLAGVLPWPQLPFDALGDATRWSILDVAEDVHLVLVWLLVVTVPLHVAAALKHHFWDRHDVLRGMLPEIPDAEDPREGHRHKPRAPRARPGSAGR</sequence>
<evidence type="ECO:0000256" key="13">
    <source>
        <dbReference type="SAM" id="MobiDB-lite"/>
    </source>
</evidence>
<evidence type="ECO:0000256" key="1">
    <source>
        <dbReference type="ARBA" id="ARBA00001970"/>
    </source>
</evidence>
<keyword evidence="4" id="KW-1003">Cell membrane</keyword>
<feature type="domain" description="Cytochrome b561 bacterial/Ni-hydrogenase" evidence="15">
    <location>
        <begin position="17"/>
        <end position="195"/>
    </location>
</feature>
<feature type="transmembrane region" description="Helical" evidence="14">
    <location>
        <begin position="21"/>
        <end position="42"/>
    </location>
</feature>
<proteinExistence type="inferred from homology"/>
<dbReference type="PANTHER" id="PTHR30529">
    <property type="entry name" value="CYTOCHROME B561"/>
    <property type="match status" value="1"/>
</dbReference>
<dbReference type="PANTHER" id="PTHR30529:SF7">
    <property type="entry name" value="CYTOCHROME B561 BACTERIAL_NI-HYDROGENASE DOMAIN-CONTAINING PROTEIN"/>
    <property type="match status" value="1"/>
</dbReference>
<evidence type="ECO:0000256" key="12">
    <source>
        <dbReference type="ARBA" id="ARBA00037975"/>
    </source>
</evidence>
<dbReference type="SUPFAM" id="SSF81342">
    <property type="entry name" value="Transmembrane di-heme cytochromes"/>
    <property type="match status" value="1"/>
</dbReference>
<comment type="caution">
    <text evidence="16">The sequence shown here is derived from an EMBL/GenBank/DDBJ whole genome shotgun (WGS) entry which is preliminary data.</text>
</comment>
<dbReference type="GO" id="GO:0046872">
    <property type="term" value="F:metal ion binding"/>
    <property type="evidence" value="ECO:0007669"/>
    <property type="project" value="UniProtKB-KW"/>
</dbReference>
<evidence type="ECO:0000256" key="10">
    <source>
        <dbReference type="ARBA" id="ARBA00023004"/>
    </source>
</evidence>
<evidence type="ECO:0000256" key="3">
    <source>
        <dbReference type="ARBA" id="ARBA00022448"/>
    </source>
</evidence>
<feature type="compositionally biased region" description="Basic residues" evidence="13">
    <location>
        <begin position="206"/>
        <end position="215"/>
    </location>
</feature>
<keyword evidence="7" id="KW-0479">Metal-binding</keyword>
<evidence type="ECO:0000313" key="17">
    <source>
        <dbReference type="Proteomes" id="UP000298213"/>
    </source>
</evidence>
<keyword evidence="17" id="KW-1185">Reference proteome</keyword>
<feature type="transmembrane region" description="Helical" evidence="14">
    <location>
        <begin position="96"/>
        <end position="119"/>
    </location>
</feature>
<evidence type="ECO:0000256" key="8">
    <source>
        <dbReference type="ARBA" id="ARBA00022982"/>
    </source>
</evidence>
<feature type="transmembrane region" description="Helical" evidence="14">
    <location>
        <begin position="159"/>
        <end position="179"/>
    </location>
</feature>
<dbReference type="GO" id="GO:0022904">
    <property type="term" value="P:respiratory electron transport chain"/>
    <property type="evidence" value="ECO:0007669"/>
    <property type="project" value="InterPro"/>
</dbReference>
<dbReference type="AlphaFoldDB" id="A0A4Y8ZRL4"/>
<keyword evidence="9 14" id="KW-1133">Transmembrane helix</keyword>
<name>A0A4Y8ZRL4_9SPHN</name>
<evidence type="ECO:0000313" key="16">
    <source>
        <dbReference type="EMBL" id="TFI57056.1"/>
    </source>
</evidence>
<dbReference type="GO" id="GO:0020037">
    <property type="term" value="F:heme binding"/>
    <property type="evidence" value="ECO:0007669"/>
    <property type="project" value="TreeGrafter"/>
</dbReference>